<organism evidence="2 3">
    <name type="scientific">Lactuca sativa</name>
    <name type="common">Garden lettuce</name>
    <dbReference type="NCBI Taxonomy" id="4236"/>
    <lineage>
        <taxon>Eukaryota</taxon>
        <taxon>Viridiplantae</taxon>
        <taxon>Streptophyta</taxon>
        <taxon>Embryophyta</taxon>
        <taxon>Tracheophyta</taxon>
        <taxon>Spermatophyta</taxon>
        <taxon>Magnoliopsida</taxon>
        <taxon>eudicotyledons</taxon>
        <taxon>Gunneridae</taxon>
        <taxon>Pentapetalae</taxon>
        <taxon>asterids</taxon>
        <taxon>campanulids</taxon>
        <taxon>Asterales</taxon>
        <taxon>Asteraceae</taxon>
        <taxon>Cichorioideae</taxon>
        <taxon>Cichorieae</taxon>
        <taxon>Lactucinae</taxon>
        <taxon>Lactuca</taxon>
    </lineage>
</organism>
<feature type="domain" description="DUF8040" evidence="1">
    <location>
        <begin position="45"/>
        <end position="100"/>
    </location>
</feature>
<dbReference type="Proteomes" id="UP000235145">
    <property type="component" value="Unassembled WGS sequence"/>
</dbReference>
<reference evidence="2 3" key="1">
    <citation type="journal article" date="2017" name="Nat. Commun.">
        <title>Genome assembly with in vitro proximity ligation data and whole-genome triplication in lettuce.</title>
        <authorList>
            <person name="Reyes-Chin-Wo S."/>
            <person name="Wang Z."/>
            <person name="Yang X."/>
            <person name="Kozik A."/>
            <person name="Arikit S."/>
            <person name="Song C."/>
            <person name="Xia L."/>
            <person name="Froenicke L."/>
            <person name="Lavelle D.O."/>
            <person name="Truco M.J."/>
            <person name="Xia R."/>
            <person name="Zhu S."/>
            <person name="Xu C."/>
            <person name="Xu H."/>
            <person name="Xu X."/>
            <person name="Cox K."/>
            <person name="Korf I."/>
            <person name="Meyers B.C."/>
            <person name="Michelmore R.W."/>
        </authorList>
    </citation>
    <scope>NUCLEOTIDE SEQUENCE [LARGE SCALE GENOMIC DNA]</scope>
    <source>
        <strain evidence="3">cv. Salinas</strain>
        <tissue evidence="2">Seedlings</tissue>
    </source>
</reference>
<name>A0A9R1UG23_LACSA</name>
<accession>A0A9R1UG23</accession>
<evidence type="ECO:0000259" key="1">
    <source>
        <dbReference type="Pfam" id="PF26138"/>
    </source>
</evidence>
<protein>
    <recommendedName>
        <fullName evidence="1">DUF8040 domain-containing protein</fullName>
    </recommendedName>
</protein>
<dbReference type="Pfam" id="PF26138">
    <property type="entry name" value="DUF8040"/>
    <property type="match status" value="1"/>
</dbReference>
<proteinExistence type="predicted"/>
<keyword evidence="3" id="KW-1185">Reference proteome</keyword>
<sequence length="129" mass="14954">MDSDNSNSSDDNEECWVKEDREFEMLCGLALKRIILACNIRRSCHTSDRTGNIFINEVLNVMFLMTLAHGCSNRFVQEFFDHFREMIHRHFHIVLAAVLKMSAVKMSAGIIRPTTNYNDEVPKYILNNP</sequence>
<dbReference type="AlphaFoldDB" id="A0A9R1UG23"/>
<dbReference type="InterPro" id="IPR058353">
    <property type="entry name" value="DUF8040"/>
</dbReference>
<evidence type="ECO:0000313" key="2">
    <source>
        <dbReference type="EMBL" id="KAJ0186356.1"/>
    </source>
</evidence>
<comment type="caution">
    <text evidence="2">The sequence shown here is derived from an EMBL/GenBank/DDBJ whole genome shotgun (WGS) entry which is preliminary data.</text>
</comment>
<dbReference type="EMBL" id="NBSK02000009">
    <property type="protein sequence ID" value="KAJ0186356.1"/>
    <property type="molecule type" value="Genomic_DNA"/>
</dbReference>
<gene>
    <name evidence="2" type="ORF">LSAT_V11C900492910</name>
</gene>
<evidence type="ECO:0000313" key="3">
    <source>
        <dbReference type="Proteomes" id="UP000235145"/>
    </source>
</evidence>